<proteinExistence type="predicted"/>
<dbReference type="Pfam" id="PF14183">
    <property type="entry name" value="YwpF"/>
    <property type="match status" value="1"/>
</dbReference>
<evidence type="ECO:0000313" key="1">
    <source>
        <dbReference type="EMBL" id="RUS55633.1"/>
    </source>
</evidence>
<evidence type="ECO:0000313" key="2">
    <source>
        <dbReference type="Proteomes" id="UP000288623"/>
    </source>
</evidence>
<dbReference type="OrthoDB" id="2427395at2"/>
<protein>
    <recommendedName>
        <fullName evidence="3">YwpF protein</fullName>
    </recommendedName>
</protein>
<dbReference type="AlphaFoldDB" id="A0A433RTZ0"/>
<reference evidence="1 2" key="1">
    <citation type="submission" date="2014-11" db="EMBL/GenBank/DDBJ databases">
        <title>Genome sequence and analysis of novel Kurthia sp.</title>
        <authorList>
            <person name="Lawson J.N."/>
            <person name="Gonzalez J.E."/>
            <person name="Rinauldi L."/>
            <person name="Xuan Z."/>
            <person name="Firman A."/>
            <person name="Shaddox L."/>
            <person name="Trudeau A."/>
            <person name="Shah S."/>
            <person name="Reiman D."/>
        </authorList>
    </citation>
    <scope>NUCLEOTIDE SEQUENCE [LARGE SCALE GENOMIC DNA]</scope>
    <source>
        <strain evidence="1 2">3B1D</strain>
    </source>
</reference>
<dbReference type="Proteomes" id="UP000288623">
    <property type="component" value="Unassembled WGS sequence"/>
</dbReference>
<dbReference type="EMBL" id="JTFC01000031">
    <property type="protein sequence ID" value="RUS55633.1"/>
    <property type="molecule type" value="Genomic_DNA"/>
</dbReference>
<accession>A0A433RTZ0</accession>
<evidence type="ECO:0008006" key="3">
    <source>
        <dbReference type="Google" id="ProtNLM"/>
    </source>
</evidence>
<organism evidence="1 2">
    <name type="scientific">Candidatus Kurthia intestinigallinarum</name>
    <dbReference type="NCBI Taxonomy" id="1562256"/>
    <lineage>
        <taxon>Bacteria</taxon>
        <taxon>Bacillati</taxon>
        <taxon>Bacillota</taxon>
        <taxon>Bacilli</taxon>
        <taxon>Bacillales</taxon>
        <taxon>Caryophanaceae</taxon>
        <taxon>Kurthia</taxon>
    </lineage>
</organism>
<sequence>MKTFKLMSFEVFQNDSFKKYPLEDGIIINQESSHQSWVLEIFVDASYEDDFKAYIGTDTILEARAVISYPDNEPAAFRVLVQQLEHTSDGRLSILFKGTLKTQNRQQYAELLLAHLISTGLTGEELLTQFQHDMKRRPRIKA</sequence>
<name>A0A433RTZ0_9BACL</name>
<keyword evidence="2" id="KW-1185">Reference proteome</keyword>
<dbReference type="InterPro" id="IPR025573">
    <property type="entry name" value="YwpF"/>
</dbReference>
<gene>
    <name evidence="1" type="ORF">QI30_12015</name>
</gene>
<comment type="caution">
    <text evidence="1">The sequence shown here is derived from an EMBL/GenBank/DDBJ whole genome shotgun (WGS) entry which is preliminary data.</text>
</comment>
<dbReference type="RefSeq" id="WP_020189116.1">
    <property type="nucleotide sequence ID" value="NZ_JTFC01000031.1"/>
</dbReference>